<dbReference type="EMBL" id="CP001823">
    <property type="protein sequence ID" value="ACZ39828.1"/>
    <property type="molecule type" value="Genomic_DNA"/>
</dbReference>
<accession>D1C7V7</accession>
<dbReference type="HOGENOM" id="CLU_2453096_0_0_0"/>
<protein>
    <submittedName>
        <fullName evidence="1">Uncharacterized protein</fullName>
    </submittedName>
</protein>
<proteinExistence type="predicted"/>
<organism evidence="1 2">
    <name type="scientific">Sphaerobacter thermophilus (strain ATCC 49802 / DSM 20745 / KCCM 41009 / NCIMB 13125 / S 6022)</name>
    <dbReference type="NCBI Taxonomy" id="479434"/>
    <lineage>
        <taxon>Bacteria</taxon>
        <taxon>Pseudomonadati</taxon>
        <taxon>Thermomicrobiota</taxon>
        <taxon>Thermomicrobia</taxon>
        <taxon>Sphaerobacterales</taxon>
        <taxon>Sphaerobacterineae</taxon>
        <taxon>Sphaerobacteraceae</taxon>
        <taxon>Sphaerobacter</taxon>
    </lineage>
</organism>
<evidence type="ECO:0000313" key="2">
    <source>
        <dbReference type="Proteomes" id="UP000002027"/>
    </source>
</evidence>
<dbReference type="AlphaFoldDB" id="D1C7V7"/>
<keyword evidence="2" id="KW-1185">Reference proteome</keyword>
<dbReference type="Proteomes" id="UP000002027">
    <property type="component" value="Chromosome 1"/>
</dbReference>
<dbReference type="STRING" id="479434.Sthe_2412"/>
<dbReference type="InParanoid" id="D1C7V7"/>
<dbReference type="KEGG" id="sti:Sthe_2412"/>
<gene>
    <name evidence="1" type="ordered locus">Sthe_2412</name>
</gene>
<evidence type="ECO:0000313" key="1">
    <source>
        <dbReference type="EMBL" id="ACZ39828.1"/>
    </source>
</evidence>
<sequence>MGDSQSSRRQPSVLESGRSWPRVIPCTEHGTSAWCYVQEDGSHIDSDQCRCSLLPSAYCPVDAHRTSALAFQPNGMAGLLERTRANGHR</sequence>
<reference evidence="1 2" key="2">
    <citation type="journal article" date="2010" name="Stand. Genomic Sci.">
        <title>Complete genome sequence of Desulfohalobium retbaense type strain (HR(100)).</title>
        <authorList>
            <person name="Spring S."/>
            <person name="Nolan M."/>
            <person name="Lapidus A."/>
            <person name="Glavina Del Rio T."/>
            <person name="Copeland A."/>
            <person name="Tice H."/>
            <person name="Cheng J.F."/>
            <person name="Lucas S."/>
            <person name="Land M."/>
            <person name="Chen F."/>
            <person name="Bruce D."/>
            <person name="Goodwin L."/>
            <person name="Pitluck S."/>
            <person name="Ivanova N."/>
            <person name="Mavromatis K."/>
            <person name="Mikhailova N."/>
            <person name="Pati A."/>
            <person name="Chen A."/>
            <person name="Palaniappan K."/>
            <person name="Hauser L."/>
            <person name="Chang Y.J."/>
            <person name="Jeffries C.D."/>
            <person name="Munk C."/>
            <person name="Kiss H."/>
            <person name="Chain P."/>
            <person name="Han C."/>
            <person name="Brettin T."/>
            <person name="Detter J.C."/>
            <person name="Schuler E."/>
            <person name="Goker M."/>
            <person name="Rohde M."/>
            <person name="Bristow J."/>
            <person name="Eisen J.A."/>
            <person name="Markowitz V."/>
            <person name="Hugenholtz P."/>
            <person name="Kyrpides N.C."/>
            <person name="Klenk H.P."/>
        </authorList>
    </citation>
    <scope>NUCLEOTIDE SEQUENCE [LARGE SCALE GENOMIC DNA]</scope>
    <source>
        <strain evidence="2">ATCC 49802 / DSM 20745 / S 6022</strain>
    </source>
</reference>
<name>D1C7V7_SPHTD</name>
<reference evidence="2" key="1">
    <citation type="submission" date="2009-11" db="EMBL/GenBank/DDBJ databases">
        <title>The complete chromosome 1 of Sphaerobacter thermophilus DSM 20745.</title>
        <authorList>
            <person name="Lucas S."/>
            <person name="Copeland A."/>
            <person name="Lapidus A."/>
            <person name="Glavina del Rio T."/>
            <person name="Dalin E."/>
            <person name="Tice H."/>
            <person name="Bruce D."/>
            <person name="Goodwin L."/>
            <person name="Pitluck S."/>
            <person name="Kyrpides N."/>
            <person name="Mavromatis K."/>
            <person name="Ivanova N."/>
            <person name="Mikhailova N."/>
            <person name="LaButti K.M."/>
            <person name="Clum A."/>
            <person name="Sun H.I."/>
            <person name="Brettin T."/>
            <person name="Detter J.C."/>
            <person name="Han C."/>
            <person name="Larimer F."/>
            <person name="Land M."/>
            <person name="Hauser L."/>
            <person name="Markowitz V."/>
            <person name="Cheng J.F."/>
            <person name="Hugenholtz P."/>
            <person name="Woyke T."/>
            <person name="Wu D."/>
            <person name="Steenblock K."/>
            <person name="Schneider S."/>
            <person name="Pukall R."/>
            <person name="Goeker M."/>
            <person name="Klenk H.P."/>
            <person name="Eisen J.A."/>
        </authorList>
    </citation>
    <scope>NUCLEOTIDE SEQUENCE [LARGE SCALE GENOMIC DNA]</scope>
    <source>
        <strain evidence="2">ATCC 49802 / DSM 20745 / S 6022</strain>
    </source>
</reference>